<sequence length="624" mass="62677">MGLLADVIALLKNNGCEVRSAAVWTHHHRCAFVISVLEGAPGLPIRDGIKLARLRQLLLAMMDPQGAADSVVSVTSTKGVIHYERRLHQLLLREEEATWRRQTGLAAQYEQDIAEQQAQLERRFGGGAASASAGAASMPGSVGGAPSSSATTTSSTRTASGSGARSLQSSASAPAGALSPPSGVLSSTLSATPATAEAAAAAVVAAAAAANVAVSAGSPTMGSPDGSAHGSGAAGAGEANASASGSAACNTSTLEASAVASEGSEPPSIAAASARPPPGSRPPLLDVNGGRSTVKNGGGKTESLASSADCLSGQGAGGASSGSVSGSTLYDFPAAVSTASSPRSSMPAATLAPPPSPPPPLAPPASSTSPAQKPEVWVQHSKQHNYWTVNIRCRDRQKLLFDTVCTLADLNYDVYHGAVDCEVERDKAGVRTSIAVQTFYMRPRYGDSFWDPKKAAKLKYMLETAIQRRQPQGTKVHIHGVPSGPGSTGGAGDLPSLTAVWRDFGLCISRAKVRALGGSAGEHTFYLVDHNGRPPADTVVQSACQQIGGVRVARPDGAGGTPPGGGAVVPGTVAAAAAAARAAAAAGAGAVRSEAARFGFTVYSRPGWSVGSRGSPASSVADSI</sequence>
<keyword evidence="4" id="KW-1185">Reference proteome</keyword>
<feature type="region of interest" description="Disordered" evidence="2">
    <location>
        <begin position="337"/>
        <end position="376"/>
    </location>
</feature>
<dbReference type="PANTHER" id="PTHR31096">
    <property type="entry name" value="ACT DOMAIN-CONTAINING PROTEIN ACR4-RELATED"/>
    <property type="match status" value="1"/>
</dbReference>
<dbReference type="InterPro" id="IPR040217">
    <property type="entry name" value="ACR1-12"/>
</dbReference>
<gene>
    <name evidence="3" type="ORF">Agub_g13173</name>
</gene>
<keyword evidence="1" id="KW-0677">Repeat</keyword>
<reference evidence="3 4" key="1">
    <citation type="journal article" date="2021" name="Sci. Rep.">
        <title>Genome sequencing of the multicellular alga Astrephomene provides insights into convergent evolution of germ-soma differentiation.</title>
        <authorList>
            <person name="Yamashita S."/>
            <person name="Yamamoto K."/>
            <person name="Matsuzaki R."/>
            <person name="Suzuki S."/>
            <person name="Yamaguchi H."/>
            <person name="Hirooka S."/>
            <person name="Minakuchi Y."/>
            <person name="Miyagishima S."/>
            <person name="Kawachi M."/>
            <person name="Toyoda A."/>
            <person name="Nozaki H."/>
        </authorList>
    </citation>
    <scope>NUCLEOTIDE SEQUENCE [LARGE SCALE GENOMIC DNA]</scope>
    <source>
        <strain evidence="3 4">NIES-4017</strain>
    </source>
</reference>
<feature type="compositionally biased region" description="Low complexity" evidence="2">
    <location>
        <begin position="260"/>
        <end position="274"/>
    </location>
</feature>
<organism evidence="3 4">
    <name type="scientific">Astrephomene gubernaculifera</name>
    <dbReference type="NCBI Taxonomy" id="47775"/>
    <lineage>
        <taxon>Eukaryota</taxon>
        <taxon>Viridiplantae</taxon>
        <taxon>Chlorophyta</taxon>
        <taxon>core chlorophytes</taxon>
        <taxon>Chlorophyceae</taxon>
        <taxon>CS clade</taxon>
        <taxon>Chlamydomonadales</taxon>
        <taxon>Astrephomenaceae</taxon>
        <taxon>Astrephomene</taxon>
    </lineage>
</organism>
<protein>
    <submittedName>
        <fullName evidence="3">Uncharacterized protein</fullName>
    </submittedName>
</protein>
<evidence type="ECO:0000256" key="2">
    <source>
        <dbReference type="SAM" id="MobiDB-lite"/>
    </source>
</evidence>
<evidence type="ECO:0000256" key="1">
    <source>
        <dbReference type="ARBA" id="ARBA00022737"/>
    </source>
</evidence>
<feature type="compositionally biased region" description="Pro residues" evidence="2">
    <location>
        <begin position="352"/>
        <end position="363"/>
    </location>
</feature>
<dbReference type="EMBL" id="BMAR01000042">
    <property type="protein sequence ID" value="GFR50883.1"/>
    <property type="molecule type" value="Genomic_DNA"/>
</dbReference>
<dbReference type="PANTHER" id="PTHR31096:SF22">
    <property type="entry name" value="ACT DOMAIN-CONTAINING PROTEIN ACR4"/>
    <property type="match status" value="1"/>
</dbReference>
<dbReference type="Proteomes" id="UP001054857">
    <property type="component" value="Unassembled WGS sequence"/>
</dbReference>
<evidence type="ECO:0000313" key="4">
    <source>
        <dbReference type="Proteomes" id="UP001054857"/>
    </source>
</evidence>
<name>A0AAD3HRX1_9CHLO</name>
<feature type="region of interest" description="Disordered" evidence="2">
    <location>
        <begin position="257"/>
        <end position="306"/>
    </location>
</feature>
<dbReference type="AlphaFoldDB" id="A0AAD3HRX1"/>
<comment type="caution">
    <text evidence="3">The sequence shown here is derived from an EMBL/GenBank/DDBJ whole genome shotgun (WGS) entry which is preliminary data.</text>
</comment>
<feature type="region of interest" description="Disordered" evidence="2">
    <location>
        <begin position="216"/>
        <end position="245"/>
    </location>
</feature>
<feature type="region of interest" description="Disordered" evidence="2">
    <location>
        <begin position="129"/>
        <end position="188"/>
    </location>
</feature>
<evidence type="ECO:0000313" key="3">
    <source>
        <dbReference type="EMBL" id="GFR50883.1"/>
    </source>
</evidence>
<proteinExistence type="predicted"/>
<accession>A0AAD3HRX1</accession>